<evidence type="ECO:0000313" key="2">
    <source>
        <dbReference type="Proteomes" id="UP000323671"/>
    </source>
</evidence>
<proteinExistence type="predicted"/>
<keyword evidence="2" id="KW-1185">Reference proteome</keyword>
<organism evidence="1 2">
    <name type="scientific">Oryzomicrobium terrae</name>
    <dbReference type="NCBI Taxonomy" id="1735038"/>
    <lineage>
        <taxon>Bacteria</taxon>
        <taxon>Pseudomonadati</taxon>
        <taxon>Pseudomonadota</taxon>
        <taxon>Betaproteobacteria</taxon>
        <taxon>Rhodocyclales</taxon>
        <taxon>Rhodocyclaceae</taxon>
        <taxon>Oryzomicrobium</taxon>
    </lineage>
</organism>
<dbReference type="EMBL" id="CP022579">
    <property type="protein sequence ID" value="QEL64126.1"/>
    <property type="molecule type" value="Genomic_DNA"/>
</dbReference>
<dbReference type="PANTHER" id="PTHR37463">
    <property type="entry name" value="GSL3115 PROTEIN"/>
    <property type="match status" value="1"/>
</dbReference>
<dbReference type="PANTHER" id="PTHR37463:SF1">
    <property type="entry name" value="DUF2256 DOMAIN-CONTAINING PROTEIN"/>
    <property type="match status" value="1"/>
</dbReference>
<evidence type="ECO:0000313" key="1">
    <source>
        <dbReference type="EMBL" id="QEL64126.1"/>
    </source>
</evidence>
<evidence type="ECO:0008006" key="3">
    <source>
        <dbReference type="Google" id="ProtNLM"/>
    </source>
</evidence>
<sequence>MARGLPGFKRALPTKPCAVCGRPMSWRRKWARTWETVKYCSDACRRRKSASEPGADG</sequence>
<protein>
    <recommendedName>
        <fullName evidence="3">DUF2256 domain-containing protein</fullName>
    </recommendedName>
</protein>
<dbReference type="RefSeq" id="WP_082397094.1">
    <property type="nucleotide sequence ID" value="NZ_CP022579.1"/>
</dbReference>
<dbReference type="Pfam" id="PF10013">
    <property type="entry name" value="DUF2256"/>
    <property type="match status" value="1"/>
</dbReference>
<dbReference type="InterPro" id="IPR017136">
    <property type="entry name" value="UCP037205"/>
</dbReference>
<dbReference type="KEGG" id="otr:OTERR_06500"/>
<accession>A0A5C1E5B7</accession>
<dbReference type="AlphaFoldDB" id="A0A5C1E5B7"/>
<dbReference type="Proteomes" id="UP000323671">
    <property type="component" value="Chromosome"/>
</dbReference>
<name>A0A5C1E5B7_9RHOO</name>
<reference evidence="1 2" key="1">
    <citation type="submission" date="2017-07" db="EMBL/GenBank/DDBJ databases">
        <title>Complete genome sequence of Oryzomicrobium terrae TPP412.</title>
        <authorList>
            <person name="Chiu L.-W."/>
            <person name="Lo K.-J."/>
            <person name="Tsai Y.-M."/>
            <person name="Lin S.-S."/>
            <person name="Kuo C.-H."/>
            <person name="Liu C.-T."/>
        </authorList>
    </citation>
    <scope>NUCLEOTIDE SEQUENCE [LARGE SCALE GENOMIC DNA]</scope>
    <source>
        <strain evidence="1 2">TPP412</strain>
    </source>
</reference>
<gene>
    <name evidence="1" type="ORF">OTERR_06500</name>
</gene>